<dbReference type="OrthoDB" id="10516366at2759"/>
<sequence>MSSAASATRPATLPRIVLMEAAEPVATVDRKVTFRRTVISPRTWTMLLAETARRPAISAGTAPSRPTGPRSNAPTARSLDTPRSVARSLPRNRTPMKARHTAAAAATTNSHSSPTPAMAAAP</sequence>
<keyword evidence="3" id="KW-1185">Reference proteome</keyword>
<name>A0A2T4BVN0_TRILO</name>
<feature type="compositionally biased region" description="Low complexity" evidence="1">
    <location>
        <begin position="101"/>
        <end position="122"/>
    </location>
</feature>
<evidence type="ECO:0000313" key="2">
    <source>
        <dbReference type="EMBL" id="PTB73306.1"/>
    </source>
</evidence>
<proteinExistence type="predicted"/>
<dbReference type="Proteomes" id="UP000240760">
    <property type="component" value="Unassembled WGS sequence"/>
</dbReference>
<dbReference type="AlphaFoldDB" id="A0A2T4BVN0"/>
<feature type="region of interest" description="Disordered" evidence="1">
    <location>
        <begin position="53"/>
        <end position="122"/>
    </location>
</feature>
<dbReference type="EMBL" id="KZ679138">
    <property type="protein sequence ID" value="PTB73306.1"/>
    <property type="molecule type" value="Genomic_DNA"/>
</dbReference>
<organism evidence="2 3">
    <name type="scientific">Trichoderma longibrachiatum ATCC 18648</name>
    <dbReference type="NCBI Taxonomy" id="983965"/>
    <lineage>
        <taxon>Eukaryota</taxon>
        <taxon>Fungi</taxon>
        <taxon>Dikarya</taxon>
        <taxon>Ascomycota</taxon>
        <taxon>Pezizomycotina</taxon>
        <taxon>Sordariomycetes</taxon>
        <taxon>Hypocreomycetidae</taxon>
        <taxon>Hypocreales</taxon>
        <taxon>Hypocreaceae</taxon>
        <taxon>Trichoderma</taxon>
    </lineage>
</organism>
<gene>
    <name evidence="2" type="ORF">M440DRAFT_128461</name>
</gene>
<protein>
    <submittedName>
        <fullName evidence="2">Uncharacterized protein</fullName>
    </submittedName>
</protein>
<evidence type="ECO:0000313" key="3">
    <source>
        <dbReference type="Proteomes" id="UP000240760"/>
    </source>
</evidence>
<evidence type="ECO:0000256" key="1">
    <source>
        <dbReference type="SAM" id="MobiDB-lite"/>
    </source>
</evidence>
<accession>A0A2T4BVN0</accession>
<reference evidence="2 3" key="1">
    <citation type="submission" date="2016-07" db="EMBL/GenBank/DDBJ databases">
        <title>Multiple horizontal gene transfer events from other fungi enriched the ability of initially mycotrophic Trichoderma (Ascomycota) to feed on dead plant biomass.</title>
        <authorList>
            <consortium name="DOE Joint Genome Institute"/>
            <person name="Aerts A."/>
            <person name="Atanasova L."/>
            <person name="Chenthamara K."/>
            <person name="Zhang J."/>
            <person name="Grujic M."/>
            <person name="Henrissat B."/>
            <person name="Kuo A."/>
            <person name="Salamov A."/>
            <person name="Lipzen A."/>
            <person name="Labutti K."/>
            <person name="Barry K."/>
            <person name="Miao Y."/>
            <person name="Rahimi M.J."/>
            <person name="Shen Q."/>
            <person name="Grigoriev I.V."/>
            <person name="Kubicek C.P."/>
            <person name="Druzhinina I.S."/>
        </authorList>
    </citation>
    <scope>NUCLEOTIDE SEQUENCE [LARGE SCALE GENOMIC DNA]</scope>
    <source>
        <strain evidence="2 3">ATCC 18648</strain>
    </source>
</reference>